<dbReference type="RefSeq" id="XP_038749940.1">
    <property type="nucleotide sequence ID" value="XM_038885152.1"/>
</dbReference>
<feature type="signal peptide" evidence="1">
    <location>
        <begin position="1"/>
        <end position="19"/>
    </location>
</feature>
<name>A0A9P6IDJ2_9PEZI</name>
<proteinExistence type="predicted"/>
<feature type="chain" id="PRO_5040119387" evidence="1">
    <location>
        <begin position="20"/>
        <end position="141"/>
    </location>
</feature>
<keyword evidence="1" id="KW-0732">Signal</keyword>
<comment type="caution">
    <text evidence="2">The sequence shown here is derived from an EMBL/GenBank/DDBJ whole genome shotgun (WGS) entry which is preliminary data.</text>
</comment>
<organism evidence="2 3">
    <name type="scientific">Colletotrichum karsti</name>
    <dbReference type="NCBI Taxonomy" id="1095194"/>
    <lineage>
        <taxon>Eukaryota</taxon>
        <taxon>Fungi</taxon>
        <taxon>Dikarya</taxon>
        <taxon>Ascomycota</taxon>
        <taxon>Pezizomycotina</taxon>
        <taxon>Sordariomycetes</taxon>
        <taxon>Hypocreomycetidae</taxon>
        <taxon>Glomerellales</taxon>
        <taxon>Glomerellaceae</taxon>
        <taxon>Colletotrichum</taxon>
        <taxon>Colletotrichum boninense species complex</taxon>
    </lineage>
</organism>
<protein>
    <submittedName>
        <fullName evidence="2">Uncharacterized protein</fullName>
    </submittedName>
</protein>
<evidence type="ECO:0000256" key="1">
    <source>
        <dbReference type="SAM" id="SignalP"/>
    </source>
</evidence>
<reference evidence="2" key="2">
    <citation type="submission" date="2020-11" db="EMBL/GenBank/DDBJ databases">
        <title>Whole genome sequencing of Colletotrichum sp.</title>
        <authorList>
            <person name="Li H."/>
        </authorList>
    </citation>
    <scope>NUCLEOTIDE SEQUENCE</scope>
    <source>
        <strain evidence="2">CkLH20</strain>
    </source>
</reference>
<reference evidence="2" key="1">
    <citation type="submission" date="2020-03" db="EMBL/GenBank/DDBJ databases">
        <authorList>
            <person name="He L."/>
        </authorList>
    </citation>
    <scope>NUCLEOTIDE SEQUENCE</scope>
    <source>
        <strain evidence="2">CkLH20</strain>
    </source>
</reference>
<dbReference type="EMBL" id="JAATWM020000005">
    <property type="protein sequence ID" value="KAF9880479.1"/>
    <property type="molecule type" value="Genomic_DNA"/>
</dbReference>
<evidence type="ECO:0000313" key="3">
    <source>
        <dbReference type="Proteomes" id="UP000781932"/>
    </source>
</evidence>
<keyword evidence="3" id="KW-1185">Reference proteome</keyword>
<accession>A0A9P6IDJ2</accession>
<evidence type="ECO:0000313" key="2">
    <source>
        <dbReference type="EMBL" id="KAF9880479.1"/>
    </source>
</evidence>
<dbReference type="Proteomes" id="UP000781932">
    <property type="component" value="Unassembled WGS sequence"/>
</dbReference>
<sequence length="141" mass="15635">MQINQFLIAVLGSATLTAAACFPGGRESNYNLDGGPRLDFACEKLIGTFEKNGKNTKTICYMDDLRTRWDFELSYIGTDADRTIDLNECVDGMAKEASCTYGGRRRYSNWEYMADPNDGPCPGAFSMNSTRIGVSEYDGDF</sequence>
<dbReference type="GeneID" id="62158226"/>
<dbReference type="OrthoDB" id="4802537at2759"/>
<gene>
    <name evidence="2" type="ORF">CkaCkLH20_02433</name>
</gene>
<dbReference type="AlphaFoldDB" id="A0A9P6IDJ2"/>